<organism evidence="3 4">
    <name type="scientific">Salinomyces thailandicus</name>
    <dbReference type="NCBI Taxonomy" id="706561"/>
    <lineage>
        <taxon>Eukaryota</taxon>
        <taxon>Fungi</taxon>
        <taxon>Dikarya</taxon>
        <taxon>Ascomycota</taxon>
        <taxon>Pezizomycotina</taxon>
        <taxon>Dothideomycetes</taxon>
        <taxon>Dothideomycetidae</taxon>
        <taxon>Mycosphaerellales</taxon>
        <taxon>Teratosphaeriaceae</taxon>
        <taxon>Salinomyces</taxon>
    </lineage>
</organism>
<feature type="transmembrane region" description="Helical" evidence="2">
    <location>
        <begin position="12"/>
        <end position="32"/>
    </location>
</feature>
<proteinExistence type="predicted"/>
<evidence type="ECO:0000256" key="1">
    <source>
        <dbReference type="SAM" id="MobiDB-lite"/>
    </source>
</evidence>
<protein>
    <recommendedName>
        <fullName evidence="5">Transmembrane protein</fullName>
    </recommendedName>
</protein>
<feature type="transmembrane region" description="Helical" evidence="2">
    <location>
        <begin position="79"/>
        <end position="102"/>
    </location>
</feature>
<evidence type="ECO:0000313" key="3">
    <source>
        <dbReference type="EMBL" id="TKA29011.1"/>
    </source>
</evidence>
<feature type="region of interest" description="Disordered" evidence="1">
    <location>
        <begin position="155"/>
        <end position="175"/>
    </location>
</feature>
<accession>A0A4U0U220</accession>
<feature type="transmembrane region" description="Helical" evidence="2">
    <location>
        <begin position="52"/>
        <end position="72"/>
    </location>
</feature>
<sequence>MADEGAQKRIDIYLASTITILWYICWPLYYIATGVLYILKLLYWPVDFLLQPFVYLGRFLFACCLAPFQLLVKLEVVYIYLGVAAIVGVAIGVAIALIYSSLTSFIGSDSPSRRAQLRSAKEYRESKRRRKAAIEQPLTPLSAATPPVRISRDQVVPGHIGTSDSTRKGRRNQSLLSQTIMEEVDSDY</sequence>
<dbReference type="AlphaFoldDB" id="A0A4U0U220"/>
<keyword evidence="2" id="KW-0812">Transmembrane</keyword>
<keyword evidence="2" id="KW-0472">Membrane</keyword>
<evidence type="ECO:0000256" key="2">
    <source>
        <dbReference type="SAM" id="Phobius"/>
    </source>
</evidence>
<keyword evidence="4" id="KW-1185">Reference proteome</keyword>
<reference evidence="3 4" key="1">
    <citation type="submission" date="2017-03" db="EMBL/GenBank/DDBJ databases">
        <title>Genomes of endolithic fungi from Antarctica.</title>
        <authorList>
            <person name="Coleine C."/>
            <person name="Masonjones S."/>
            <person name="Stajich J.E."/>
        </authorList>
    </citation>
    <scope>NUCLEOTIDE SEQUENCE [LARGE SCALE GENOMIC DNA]</scope>
    <source>
        <strain evidence="3 4">CCFEE 6315</strain>
    </source>
</reference>
<gene>
    <name evidence="3" type="ORF">B0A50_03423</name>
</gene>
<evidence type="ECO:0008006" key="5">
    <source>
        <dbReference type="Google" id="ProtNLM"/>
    </source>
</evidence>
<dbReference type="Proteomes" id="UP000308549">
    <property type="component" value="Unassembled WGS sequence"/>
</dbReference>
<evidence type="ECO:0000313" key="4">
    <source>
        <dbReference type="Proteomes" id="UP000308549"/>
    </source>
</evidence>
<name>A0A4U0U220_9PEZI</name>
<dbReference type="OrthoDB" id="4502894at2759"/>
<comment type="caution">
    <text evidence="3">The sequence shown here is derived from an EMBL/GenBank/DDBJ whole genome shotgun (WGS) entry which is preliminary data.</text>
</comment>
<keyword evidence="2" id="KW-1133">Transmembrane helix</keyword>
<dbReference type="EMBL" id="NAJL01000016">
    <property type="protein sequence ID" value="TKA29011.1"/>
    <property type="molecule type" value="Genomic_DNA"/>
</dbReference>